<reference evidence="3" key="1">
    <citation type="submission" date="2011-05" db="EMBL/GenBank/DDBJ databases">
        <authorList>
            <person name="Richards S.R."/>
            <person name="Qu J."/>
            <person name="Jiang H."/>
            <person name="Jhangiani S.N."/>
            <person name="Agravi P."/>
            <person name="Goodspeed R."/>
            <person name="Gross S."/>
            <person name="Mandapat C."/>
            <person name="Jackson L."/>
            <person name="Mathew T."/>
            <person name="Pu L."/>
            <person name="Thornton R."/>
            <person name="Saada N."/>
            <person name="Wilczek-Boney K.B."/>
            <person name="Lee S."/>
            <person name="Kovar C."/>
            <person name="Wu Y."/>
            <person name="Scherer S.E."/>
            <person name="Worley K.C."/>
            <person name="Muzny D.M."/>
            <person name="Gibbs R."/>
        </authorList>
    </citation>
    <scope>NUCLEOTIDE SEQUENCE</scope>
    <source>
        <strain evidence="3">Brora</strain>
    </source>
</reference>
<accession>T1JEL7</accession>
<proteinExistence type="predicted"/>
<dbReference type="HOGENOM" id="CLU_668322_0_0_1"/>
<feature type="region of interest" description="Disordered" evidence="1">
    <location>
        <begin position="20"/>
        <end position="51"/>
    </location>
</feature>
<feature type="region of interest" description="Disordered" evidence="1">
    <location>
        <begin position="309"/>
        <end position="334"/>
    </location>
</feature>
<evidence type="ECO:0000256" key="1">
    <source>
        <dbReference type="SAM" id="MobiDB-lite"/>
    </source>
</evidence>
<dbReference type="Proteomes" id="UP000014500">
    <property type="component" value="Unassembled WGS sequence"/>
</dbReference>
<dbReference type="AlphaFoldDB" id="T1JEL7"/>
<reference evidence="2" key="2">
    <citation type="submission" date="2015-02" db="UniProtKB">
        <authorList>
            <consortium name="EnsemblMetazoa"/>
        </authorList>
    </citation>
    <scope>IDENTIFICATION</scope>
</reference>
<evidence type="ECO:0000313" key="3">
    <source>
        <dbReference type="Proteomes" id="UP000014500"/>
    </source>
</evidence>
<sequence length="412" mass="48017">MLPPAPRKSNLFETKSFQAFKNGARRRKPNKRKTIKFTPPYSRPTFKPKRSLATNRPRRIRPLIHVLARNETKNDERLLDPSFRKRTIDQLRQNLEIAKIINSTEPENINVIVKADDRVSKIITNLSCHDIEIAKMIGNLATISGVTDSQMKRGLRLIKTLRKLVRIMFAKKWNKDQRKSTLNNEDMKTMGLLNQISDLALNDLKGFIDDKKSKKCEDNEAKDRPVPMQQGDQSLVKENVFCPFKHEDRKVPVKHEGQKVPAEREVQKVPVRREPKLVSVRCEPKLVPVLCEPKSVPVRCDPKSVSVRRQPKSVPVRREPKSVPVRRERKSVSVKHKIQKMLMRYEDRKAPVRREDRKVPVRGEDRKVPVRGEDRKVPLWRDHLKVSERYGLRLVPVRGEKNDKKRKSLIFG</sequence>
<protein>
    <submittedName>
        <fullName evidence="2">Uncharacterized protein</fullName>
    </submittedName>
</protein>
<dbReference type="EMBL" id="JH432125">
    <property type="status" value="NOT_ANNOTATED_CDS"/>
    <property type="molecule type" value="Genomic_DNA"/>
</dbReference>
<feature type="region of interest" description="Disordered" evidence="1">
    <location>
        <begin position="346"/>
        <end position="367"/>
    </location>
</feature>
<name>T1JEL7_STRMM</name>
<dbReference type="EnsemblMetazoa" id="SMAR012267-RA">
    <property type="protein sequence ID" value="SMAR012267-PA"/>
    <property type="gene ID" value="SMAR012267"/>
</dbReference>
<keyword evidence="3" id="KW-1185">Reference proteome</keyword>
<feature type="compositionally biased region" description="Basic residues" evidence="1">
    <location>
        <begin position="23"/>
        <end position="35"/>
    </location>
</feature>
<evidence type="ECO:0000313" key="2">
    <source>
        <dbReference type="EnsemblMetazoa" id="SMAR012267-PA"/>
    </source>
</evidence>
<organism evidence="2 3">
    <name type="scientific">Strigamia maritima</name>
    <name type="common">European centipede</name>
    <name type="synonym">Geophilus maritimus</name>
    <dbReference type="NCBI Taxonomy" id="126957"/>
    <lineage>
        <taxon>Eukaryota</taxon>
        <taxon>Metazoa</taxon>
        <taxon>Ecdysozoa</taxon>
        <taxon>Arthropoda</taxon>
        <taxon>Myriapoda</taxon>
        <taxon>Chilopoda</taxon>
        <taxon>Pleurostigmophora</taxon>
        <taxon>Geophilomorpha</taxon>
        <taxon>Linotaeniidae</taxon>
        <taxon>Strigamia</taxon>
    </lineage>
</organism>